<protein>
    <submittedName>
        <fullName evidence="1">Uncharacterized protein</fullName>
    </submittedName>
</protein>
<dbReference type="Proteomes" id="UP000438429">
    <property type="component" value="Unassembled WGS sequence"/>
</dbReference>
<evidence type="ECO:0000313" key="1">
    <source>
        <dbReference type="EMBL" id="KAF0040931.1"/>
    </source>
</evidence>
<proteinExistence type="predicted"/>
<dbReference type="EMBL" id="VEVO01000006">
    <property type="protein sequence ID" value="KAF0040931.1"/>
    <property type="molecule type" value="Genomic_DNA"/>
</dbReference>
<organism evidence="1 2">
    <name type="scientific">Scophthalmus maximus</name>
    <name type="common">Turbot</name>
    <name type="synonym">Psetta maxima</name>
    <dbReference type="NCBI Taxonomy" id="52904"/>
    <lineage>
        <taxon>Eukaryota</taxon>
        <taxon>Metazoa</taxon>
        <taxon>Chordata</taxon>
        <taxon>Craniata</taxon>
        <taxon>Vertebrata</taxon>
        <taxon>Euteleostomi</taxon>
        <taxon>Actinopterygii</taxon>
        <taxon>Neopterygii</taxon>
        <taxon>Teleostei</taxon>
        <taxon>Neoteleostei</taxon>
        <taxon>Acanthomorphata</taxon>
        <taxon>Carangaria</taxon>
        <taxon>Pleuronectiformes</taxon>
        <taxon>Pleuronectoidei</taxon>
        <taxon>Scophthalmidae</taxon>
        <taxon>Scophthalmus</taxon>
    </lineage>
</organism>
<accession>A0A6A4TDI8</accession>
<comment type="caution">
    <text evidence="1">The sequence shown here is derived from an EMBL/GenBank/DDBJ whole genome shotgun (WGS) entry which is preliminary data.</text>
</comment>
<reference evidence="1 2" key="1">
    <citation type="submission" date="2019-06" db="EMBL/GenBank/DDBJ databases">
        <title>Draft genomes of female and male turbot (Scophthalmus maximus).</title>
        <authorList>
            <person name="Xu H."/>
            <person name="Xu X.-W."/>
            <person name="Shao C."/>
            <person name="Chen S."/>
        </authorList>
    </citation>
    <scope>NUCLEOTIDE SEQUENCE [LARGE SCALE GENOMIC DNA]</scope>
    <source>
        <strain evidence="1">Ysfricsl-2016a</strain>
        <tissue evidence="1">Blood</tissue>
    </source>
</reference>
<dbReference type="AlphaFoldDB" id="A0A6A4TDI8"/>
<gene>
    <name evidence="1" type="ORF">F2P81_006829</name>
</gene>
<name>A0A6A4TDI8_SCOMX</name>
<sequence>MSEALGPSCSGRRGIIEKLNCNNRLNQKRKSVSGAAFEVLKKSSALDTDVARVTDKPPSRQRKRIIATIEE</sequence>
<evidence type="ECO:0000313" key="2">
    <source>
        <dbReference type="Proteomes" id="UP000438429"/>
    </source>
</evidence>